<evidence type="ECO:0000313" key="1">
    <source>
        <dbReference type="EMBL" id="KAK5933325.1"/>
    </source>
</evidence>
<keyword evidence="2" id="KW-1185">Reference proteome</keyword>
<sequence length="167" mass="17599">MCKLTHSCVPSLPPLVVKPRPPQVLLARANSSVLSSPPSCPLLRPVFSVHPLLDPLAVTLFSGPTALHFISSFSVSTLLHGGRIRSHVPHSAFVPNLVAQFATSCPDLGTDEFASLSACWFGSGCLRRSWFWMPQVVVGSARVLCLFDGGGGGGVSCGEVICLKMGS</sequence>
<dbReference type="AlphaFoldDB" id="A0AAN8E405"/>
<protein>
    <submittedName>
        <fullName evidence="1">Uncharacterized protein</fullName>
    </submittedName>
</protein>
<reference evidence="1 2" key="1">
    <citation type="journal article" date="2023" name="Mol. Biol. Evol.">
        <title>Genomics of Secondarily Temperate Adaptation in the Only Non-Antarctic Icefish.</title>
        <authorList>
            <person name="Rivera-Colon A.G."/>
            <person name="Rayamajhi N."/>
            <person name="Minhas B.F."/>
            <person name="Madrigal G."/>
            <person name="Bilyk K.T."/>
            <person name="Yoon V."/>
            <person name="Hune M."/>
            <person name="Gregory S."/>
            <person name="Cheng C.H.C."/>
            <person name="Catchen J.M."/>
        </authorList>
    </citation>
    <scope>NUCLEOTIDE SEQUENCE [LARGE SCALE GENOMIC DNA]</scope>
    <source>
        <tissue evidence="1">White muscle</tissue>
    </source>
</reference>
<gene>
    <name evidence="1" type="ORF">CgunFtcFv8_013817</name>
</gene>
<organism evidence="1 2">
    <name type="scientific">Champsocephalus gunnari</name>
    <name type="common">Mackerel icefish</name>
    <dbReference type="NCBI Taxonomy" id="52237"/>
    <lineage>
        <taxon>Eukaryota</taxon>
        <taxon>Metazoa</taxon>
        <taxon>Chordata</taxon>
        <taxon>Craniata</taxon>
        <taxon>Vertebrata</taxon>
        <taxon>Euteleostomi</taxon>
        <taxon>Actinopterygii</taxon>
        <taxon>Neopterygii</taxon>
        <taxon>Teleostei</taxon>
        <taxon>Neoteleostei</taxon>
        <taxon>Acanthomorphata</taxon>
        <taxon>Eupercaria</taxon>
        <taxon>Perciformes</taxon>
        <taxon>Notothenioidei</taxon>
        <taxon>Channichthyidae</taxon>
        <taxon>Champsocephalus</taxon>
    </lineage>
</organism>
<dbReference type="EMBL" id="JAURVH010001514">
    <property type="protein sequence ID" value="KAK5933325.1"/>
    <property type="molecule type" value="Genomic_DNA"/>
</dbReference>
<comment type="caution">
    <text evidence="1">The sequence shown here is derived from an EMBL/GenBank/DDBJ whole genome shotgun (WGS) entry which is preliminary data.</text>
</comment>
<accession>A0AAN8E405</accession>
<evidence type="ECO:0000313" key="2">
    <source>
        <dbReference type="Proteomes" id="UP001331515"/>
    </source>
</evidence>
<name>A0AAN8E405_CHAGU</name>
<dbReference type="Proteomes" id="UP001331515">
    <property type="component" value="Unassembled WGS sequence"/>
</dbReference>
<proteinExistence type="predicted"/>